<dbReference type="EMBL" id="MU003527">
    <property type="protein sequence ID" value="KAF2466014.1"/>
    <property type="molecule type" value="Genomic_DNA"/>
</dbReference>
<sequence length="251" mass="27234">MLSFNFRLALRVVVLSLFLRVIASLPLSTRDVIADGIELRILPLGDSITFGYQPQHTNGTNGYRYELANRLSGSNFLFVGTQRSGDMVDNYNEGHSGYTISQIASAVGPGLEMRPNAVLLHAGTNDLNNKVNPDEPYDEAPQRLGALIDQILGVCPDAVVLVAKIINSRTADTESRIKTFNDAIPGVVQQRVDEGHKVMVVDQSAVGADELVDSLHPTDSGYAHMGDIWFEIMKAAAAENLFTSPVGPDPR</sequence>
<accession>A0ACB6QGF8</accession>
<comment type="caution">
    <text evidence="1">The sequence shown here is derived from an EMBL/GenBank/DDBJ whole genome shotgun (WGS) entry which is preliminary data.</text>
</comment>
<evidence type="ECO:0000313" key="1">
    <source>
        <dbReference type="EMBL" id="KAF2466014.1"/>
    </source>
</evidence>
<proteinExistence type="predicted"/>
<keyword evidence="1" id="KW-0378">Hydrolase</keyword>
<keyword evidence="2" id="KW-1185">Reference proteome</keyword>
<reference evidence="1" key="1">
    <citation type="journal article" date="2020" name="Stud. Mycol.">
        <title>101 Dothideomycetes genomes: a test case for predicting lifestyles and emergence of pathogens.</title>
        <authorList>
            <person name="Haridas S."/>
            <person name="Albert R."/>
            <person name="Binder M."/>
            <person name="Bloem J."/>
            <person name="Labutti K."/>
            <person name="Salamov A."/>
            <person name="Andreopoulos B."/>
            <person name="Baker S."/>
            <person name="Barry K."/>
            <person name="Bills G."/>
            <person name="Bluhm B."/>
            <person name="Cannon C."/>
            <person name="Castanera R."/>
            <person name="Culley D."/>
            <person name="Daum C."/>
            <person name="Ezra D."/>
            <person name="Gonzalez J."/>
            <person name="Henrissat B."/>
            <person name="Kuo A."/>
            <person name="Liang C."/>
            <person name="Lipzen A."/>
            <person name="Lutzoni F."/>
            <person name="Magnuson J."/>
            <person name="Mondo S."/>
            <person name="Nolan M."/>
            <person name="Ohm R."/>
            <person name="Pangilinan J."/>
            <person name="Park H.-J."/>
            <person name="Ramirez L."/>
            <person name="Alfaro M."/>
            <person name="Sun H."/>
            <person name="Tritt A."/>
            <person name="Yoshinaga Y."/>
            <person name="Zwiers L.-H."/>
            <person name="Turgeon B."/>
            <person name="Goodwin S."/>
            <person name="Spatafora J."/>
            <person name="Crous P."/>
            <person name="Grigoriev I."/>
        </authorList>
    </citation>
    <scope>NUCLEOTIDE SEQUENCE</scope>
    <source>
        <strain evidence="1">ATCC 200398</strain>
    </source>
</reference>
<protein>
    <submittedName>
        <fullName evidence="1">SGNH hydrolase</fullName>
    </submittedName>
</protein>
<organism evidence="1 2">
    <name type="scientific">Lindgomyces ingoldianus</name>
    <dbReference type="NCBI Taxonomy" id="673940"/>
    <lineage>
        <taxon>Eukaryota</taxon>
        <taxon>Fungi</taxon>
        <taxon>Dikarya</taxon>
        <taxon>Ascomycota</taxon>
        <taxon>Pezizomycotina</taxon>
        <taxon>Dothideomycetes</taxon>
        <taxon>Pleosporomycetidae</taxon>
        <taxon>Pleosporales</taxon>
        <taxon>Lindgomycetaceae</taxon>
        <taxon>Lindgomyces</taxon>
    </lineage>
</organism>
<evidence type="ECO:0000313" key="2">
    <source>
        <dbReference type="Proteomes" id="UP000799755"/>
    </source>
</evidence>
<dbReference type="Proteomes" id="UP000799755">
    <property type="component" value="Unassembled WGS sequence"/>
</dbReference>
<name>A0ACB6QGF8_9PLEO</name>
<gene>
    <name evidence="1" type="ORF">BDR25DRAFT_378288</name>
</gene>